<proteinExistence type="predicted"/>
<reference evidence="1 2" key="1">
    <citation type="journal article" date="2016" name="Sci. Rep.">
        <title>Draft genome sequencing and secretome analysis of fungal phytopathogen Ascochyta rabiei provides insight into the necrotrophic effector repertoire.</title>
        <authorList>
            <person name="Verma S."/>
            <person name="Gazara R.K."/>
            <person name="Nizam S."/>
            <person name="Parween S."/>
            <person name="Chattopadhyay D."/>
            <person name="Verma P.K."/>
        </authorList>
    </citation>
    <scope>NUCLEOTIDE SEQUENCE [LARGE SCALE GENOMIC DNA]</scope>
    <source>
        <strain evidence="1 2">ArDII</strain>
    </source>
</reference>
<evidence type="ECO:0000313" key="1">
    <source>
        <dbReference type="EMBL" id="KZM25461.1"/>
    </source>
</evidence>
<dbReference type="Proteomes" id="UP000076837">
    <property type="component" value="Unassembled WGS sequence"/>
</dbReference>
<sequence length="350" mass="39541">MHTRIIPYHLVATDSDETKRLQDTAHPTFRSQRFNTAHHTRLDISAIVPESPVFTHEQPPWTAYGYTLWHPLIIRSQEMASSHIVTIPSFLSDDMMRCHASWIRTNRFPFSLVAETVSTWKSTQHGQALLPLLDDKQKWFIRLDQMSPKDSPFGGKEPSSTFEDVVVKICSSMRAWGCLQREQLEAKQQNREMKIQLVLNAWDDAMDPRREFRAFVPPPTARGAARDVTQLQVTCVSQYHWPLPLECAFGFSLQEPARLVCAGANGVLQSIKTFMQDEMSVQVTGLLLQYGFSFDVALQRDGTVRLVEVNPSGALSGCGACLFNWVSDGRVMYGLDEDVEFIVTMDEGGG</sequence>
<protein>
    <submittedName>
        <fullName evidence="1">Uncharacterized protein</fullName>
    </submittedName>
</protein>
<dbReference type="EMBL" id="JYNV01000126">
    <property type="protein sequence ID" value="KZM25461.1"/>
    <property type="molecule type" value="Genomic_DNA"/>
</dbReference>
<organism evidence="1 2">
    <name type="scientific">Didymella rabiei</name>
    <name type="common">Chickpea ascochyta blight fungus</name>
    <name type="synonym">Mycosphaerella rabiei</name>
    <dbReference type="NCBI Taxonomy" id="5454"/>
    <lineage>
        <taxon>Eukaryota</taxon>
        <taxon>Fungi</taxon>
        <taxon>Dikarya</taxon>
        <taxon>Ascomycota</taxon>
        <taxon>Pezizomycotina</taxon>
        <taxon>Dothideomycetes</taxon>
        <taxon>Pleosporomycetidae</taxon>
        <taxon>Pleosporales</taxon>
        <taxon>Pleosporineae</taxon>
        <taxon>Didymellaceae</taxon>
        <taxon>Ascochyta</taxon>
    </lineage>
</organism>
<accession>A0A163HTK3</accession>
<keyword evidence="2" id="KW-1185">Reference proteome</keyword>
<name>A0A163HTK3_DIDRA</name>
<gene>
    <name evidence="1" type="ORF">ST47_g3385</name>
</gene>
<dbReference type="AlphaFoldDB" id="A0A163HTK3"/>
<evidence type="ECO:0000313" key="2">
    <source>
        <dbReference type="Proteomes" id="UP000076837"/>
    </source>
</evidence>
<dbReference type="OrthoDB" id="360540at2759"/>
<comment type="caution">
    <text evidence="1">The sequence shown here is derived from an EMBL/GenBank/DDBJ whole genome shotgun (WGS) entry which is preliminary data.</text>
</comment>